<protein>
    <submittedName>
        <fullName evidence="1">Uncharacterized protein</fullName>
    </submittedName>
</protein>
<sequence>EATDANYFPLVPGGRADTHYVWKLDLNNFSGNLYTLIANDVGVTAPGSGYSVPESGNSVTPKYPIYLSYPVTANPRPTDPPEISGLTFTDDAGTDYGISPGTTPGVQDSGVFEFTTDVDGTYALVIDTNGDGQFGANDTLLLGSVVPGPNQINWDGTDENGNTLPPAIYDAQLRVSLGEYHFVTRDAETSGGTEDGLTIFQANADGSTDNTQVYWDDETLLSSPSGTTTLPNGQSSATSAGHHTWGDFSGAGIGNERYIDTYVYGLTVNATIQAAIVLDDVPLSGSDGSVAFSGTSLPGDTILITVTDPDLNTNNTITQSVVVQVANDDTGEQEQVLLTETG</sequence>
<dbReference type="EMBL" id="UOFV01000007">
    <property type="protein sequence ID" value="VAW93912.1"/>
    <property type="molecule type" value="Genomic_DNA"/>
</dbReference>
<feature type="non-terminal residue" evidence="1">
    <location>
        <position position="1"/>
    </location>
</feature>
<dbReference type="Gene3D" id="2.60.40.4070">
    <property type="match status" value="1"/>
</dbReference>
<accession>A0A3B1A2G3</accession>
<evidence type="ECO:0000313" key="1">
    <source>
        <dbReference type="EMBL" id="VAW93912.1"/>
    </source>
</evidence>
<reference evidence="1" key="1">
    <citation type="submission" date="2018-06" db="EMBL/GenBank/DDBJ databases">
        <authorList>
            <person name="Zhirakovskaya E."/>
        </authorList>
    </citation>
    <scope>NUCLEOTIDE SEQUENCE</scope>
</reference>
<feature type="non-terminal residue" evidence="1">
    <location>
        <position position="342"/>
    </location>
</feature>
<dbReference type="AlphaFoldDB" id="A0A3B1A2G3"/>
<name>A0A3B1A2G3_9ZZZZ</name>
<organism evidence="1">
    <name type="scientific">hydrothermal vent metagenome</name>
    <dbReference type="NCBI Taxonomy" id="652676"/>
    <lineage>
        <taxon>unclassified sequences</taxon>
        <taxon>metagenomes</taxon>
        <taxon>ecological metagenomes</taxon>
    </lineage>
</organism>
<gene>
    <name evidence="1" type="ORF">MNBD_GAMMA19-1280</name>
</gene>
<proteinExistence type="predicted"/>